<dbReference type="SMART" id="SM00740">
    <property type="entry name" value="PASTA"/>
    <property type="match status" value="3"/>
</dbReference>
<dbReference type="Gene3D" id="3.30.10.20">
    <property type="match status" value="3"/>
</dbReference>
<evidence type="ECO:0000256" key="2">
    <source>
        <dbReference type="ARBA" id="ARBA00022527"/>
    </source>
</evidence>
<dbReference type="InterPro" id="IPR000719">
    <property type="entry name" value="Prot_kinase_dom"/>
</dbReference>
<keyword evidence="14" id="KW-1185">Reference proteome</keyword>
<proteinExistence type="predicted"/>
<gene>
    <name evidence="13" type="primary">pknB</name>
    <name evidence="13" type="ORF">GCM10009839_56990</name>
</gene>
<dbReference type="InterPro" id="IPR011009">
    <property type="entry name" value="Kinase-like_dom_sf"/>
</dbReference>
<evidence type="ECO:0000313" key="14">
    <source>
        <dbReference type="Proteomes" id="UP001500751"/>
    </source>
</evidence>
<dbReference type="PROSITE" id="PS00108">
    <property type="entry name" value="PROTEIN_KINASE_ST"/>
    <property type="match status" value="1"/>
</dbReference>
<feature type="domain" description="PASTA" evidence="12">
    <location>
        <begin position="476"/>
        <end position="541"/>
    </location>
</feature>
<evidence type="ECO:0000256" key="1">
    <source>
        <dbReference type="ARBA" id="ARBA00012513"/>
    </source>
</evidence>
<evidence type="ECO:0000256" key="7">
    <source>
        <dbReference type="ARBA" id="ARBA00047899"/>
    </source>
</evidence>
<dbReference type="RefSeq" id="WP_344668741.1">
    <property type="nucleotide sequence ID" value="NZ_BAAAQN010000039.1"/>
</dbReference>
<dbReference type="EMBL" id="BAAAQN010000039">
    <property type="protein sequence ID" value="GAA2045554.1"/>
    <property type="molecule type" value="Genomic_DNA"/>
</dbReference>
<sequence length="607" mass="64525">MDKTLDESLVGHVLDGRYRVDSLIARGGMATVYLATDRRLDRVVALKVMHPELARHDEFVSRFIREAKTAAKLTHPNIVAVFDQSADGGHVYLVMEFVDGQTLRELLTDRGRLTPREALEILGPVLSALGAAHRAGMVHRDVKPENVLIAGSGSYAHAVKVADFGLARSAAAGATVSLAGMIVGTASYLAPEQVKSGVCDARSDVYSAGIVLYELLTGDKPFVADSPIQVAYRHVHDQVPAPSASVPGLDPALDALVTRATAKDPDDRPADANRFHAELTRAFGNLPDAALDFGALPEESDPDNTATAEFGALTDRRTTSATRVMPVPEATRAVPPPPPLPTNPTRIQRATMRSGPPVKQVFKPRTSPNQPRELVPADQPWRPRRGHYALAVIVVLCLILGVAAWWVTSGQFRSMPSVIRQTQDAALAELNRDGLHPGVDLAYDDTVPAGMVIGSSPDPAGKVRKGGSVRITVSRGPKPVPVPEQGGRTPDAATTALRAAGFQVAIAPDQVFSDTVETGSVVSVSPHDAQPGALVTLTLSKGPQTFPVPDVTGLPEDQAIAALAAQGFDNVKVNKWFFGNTVHSQQPEAGAYARHKDPVSLDESPLS</sequence>
<keyword evidence="10" id="KW-0472">Membrane</keyword>
<dbReference type="Proteomes" id="UP001500751">
    <property type="component" value="Unassembled WGS sequence"/>
</dbReference>
<name>A0ABN2V0G7_9ACTN</name>
<feature type="region of interest" description="Disordered" evidence="9">
    <location>
        <begin position="587"/>
        <end position="607"/>
    </location>
</feature>
<protein>
    <recommendedName>
        <fullName evidence="1">non-specific serine/threonine protein kinase</fullName>
        <ecNumber evidence="1">2.7.11.1</ecNumber>
    </recommendedName>
</protein>
<evidence type="ECO:0000256" key="10">
    <source>
        <dbReference type="SAM" id="Phobius"/>
    </source>
</evidence>
<dbReference type="SMART" id="SM00220">
    <property type="entry name" value="S_TKc"/>
    <property type="match status" value="1"/>
</dbReference>
<feature type="domain" description="Protein kinase" evidence="11">
    <location>
        <begin position="18"/>
        <end position="279"/>
    </location>
</feature>
<feature type="region of interest" description="Disordered" evidence="9">
    <location>
        <begin position="329"/>
        <end position="378"/>
    </location>
</feature>
<keyword evidence="2" id="KW-0723">Serine/threonine-protein kinase</keyword>
<keyword evidence="6" id="KW-0067">ATP-binding</keyword>
<dbReference type="InterPro" id="IPR005543">
    <property type="entry name" value="PASTA_dom"/>
</dbReference>
<evidence type="ECO:0000313" key="13">
    <source>
        <dbReference type="EMBL" id="GAA2045554.1"/>
    </source>
</evidence>
<dbReference type="SUPFAM" id="SSF56112">
    <property type="entry name" value="Protein kinase-like (PK-like)"/>
    <property type="match status" value="1"/>
</dbReference>
<keyword evidence="10" id="KW-1133">Transmembrane helix</keyword>
<evidence type="ECO:0000256" key="9">
    <source>
        <dbReference type="SAM" id="MobiDB-lite"/>
    </source>
</evidence>
<dbReference type="CDD" id="cd06577">
    <property type="entry name" value="PASTA_pknB"/>
    <property type="match status" value="3"/>
</dbReference>
<dbReference type="InterPro" id="IPR008271">
    <property type="entry name" value="Ser/Thr_kinase_AS"/>
</dbReference>
<dbReference type="Pfam" id="PF00069">
    <property type="entry name" value="Pkinase"/>
    <property type="match status" value="1"/>
</dbReference>
<dbReference type="CDD" id="cd14014">
    <property type="entry name" value="STKc_PknB_like"/>
    <property type="match status" value="1"/>
</dbReference>
<dbReference type="EC" id="2.7.11.1" evidence="1"/>
<dbReference type="GO" id="GO:0016301">
    <property type="term" value="F:kinase activity"/>
    <property type="evidence" value="ECO:0007669"/>
    <property type="project" value="UniProtKB-KW"/>
</dbReference>
<evidence type="ECO:0000256" key="5">
    <source>
        <dbReference type="ARBA" id="ARBA00022777"/>
    </source>
</evidence>
<keyword evidence="5 13" id="KW-0418">Kinase</keyword>
<evidence type="ECO:0000256" key="4">
    <source>
        <dbReference type="ARBA" id="ARBA00022741"/>
    </source>
</evidence>
<evidence type="ECO:0000259" key="12">
    <source>
        <dbReference type="PROSITE" id="PS51178"/>
    </source>
</evidence>
<dbReference type="PROSITE" id="PS51178">
    <property type="entry name" value="PASTA"/>
    <property type="match status" value="3"/>
</dbReference>
<dbReference type="Pfam" id="PF03793">
    <property type="entry name" value="PASTA"/>
    <property type="match status" value="3"/>
</dbReference>
<dbReference type="PANTHER" id="PTHR43289">
    <property type="entry name" value="MITOGEN-ACTIVATED PROTEIN KINASE KINASE KINASE 20-RELATED"/>
    <property type="match status" value="1"/>
</dbReference>
<comment type="caution">
    <text evidence="13">The sequence shown here is derived from an EMBL/GenBank/DDBJ whole genome shotgun (WGS) entry which is preliminary data.</text>
</comment>
<dbReference type="Gene3D" id="3.30.200.20">
    <property type="entry name" value="Phosphorylase Kinase, domain 1"/>
    <property type="match status" value="1"/>
</dbReference>
<comment type="catalytic activity">
    <reaction evidence="7">
        <text>L-threonyl-[protein] + ATP = O-phospho-L-threonyl-[protein] + ADP + H(+)</text>
        <dbReference type="Rhea" id="RHEA:46608"/>
        <dbReference type="Rhea" id="RHEA-COMP:11060"/>
        <dbReference type="Rhea" id="RHEA-COMP:11605"/>
        <dbReference type="ChEBI" id="CHEBI:15378"/>
        <dbReference type="ChEBI" id="CHEBI:30013"/>
        <dbReference type="ChEBI" id="CHEBI:30616"/>
        <dbReference type="ChEBI" id="CHEBI:61977"/>
        <dbReference type="ChEBI" id="CHEBI:456216"/>
        <dbReference type="EC" id="2.7.11.1"/>
    </reaction>
</comment>
<dbReference type="PANTHER" id="PTHR43289:SF34">
    <property type="entry name" value="SERINE_THREONINE-PROTEIN KINASE YBDM-RELATED"/>
    <property type="match status" value="1"/>
</dbReference>
<evidence type="ECO:0000259" key="11">
    <source>
        <dbReference type="PROSITE" id="PS50011"/>
    </source>
</evidence>
<dbReference type="PROSITE" id="PS50011">
    <property type="entry name" value="PROTEIN_KINASE_DOM"/>
    <property type="match status" value="1"/>
</dbReference>
<accession>A0ABN2V0G7</accession>
<feature type="domain" description="PASTA" evidence="12">
    <location>
        <begin position="409"/>
        <end position="475"/>
    </location>
</feature>
<evidence type="ECO:0000256" key="6">
    <source>
        <dbReference type="ARBA" id="ARBA00022840"/>
    </source>
</evidence>
<evidence type="ECO:0000256" key="8">
    <source>
        <dbReference type="ARBA" id="ARBA00048679"/>
    </source>
</evidence>
<keyword evidence="10" id="KW-0812">Transmembrane</keyword>
<feature type="transmembrane region" description="Helical" evidence="10">
    <location>
        <begin position="388"/>
        <end position="407"/>
    </location>
</feature>
<feature type="domain" description="PASTA" evidence="12">
    <location>
        <begin position="542"/>
        <end position="607"/>
    </location>
</feature>
<reference evidence="13 14" key="1">
    <citation type="journal article" date="2019" name="Int. J. Syst. Evol. Microbiol.">
        <title>The Global Catalogue of Microorganisms (GCM) 10K type strain sequencing project: providing services to taxonomists for standard genome sequencing and annotation.</title>
        <authorList>
            <consortium name="The Broad Institute Genomics Platform"/>
            <consortium name="The Broad Institute Genome Sequencing Center for Infectious Disease"/>
            <person name="Wu L."/>
            <person name="Ma J."/>
        </authorList>
    </citation>
    <scope>NUCLEOTIDE SEQUENCE [LARGE SCALE GENOMIC DNA]</scope>
    <source>
        <strain evidence="13 14">JCM 16014</strain>
    </source>
</reference>
<keyword evidence="3" id="KW-0808">Transferase</keyword>
<organism evidence="13 14">
    <name type="scientific">Catenulispora yoronensis</name>
    <dbReference type="NCBI Taxonomy" id="450799"/>
    <lineage>
        <taxon>Bacteria</taxon>
        <taxon>Bacillati</taxon>
        <taxon>Actinomycetota</taxon>
        <taxon>Actinomycetes</taxon>
        <taxon>Catenulisporales</taxon>
        <taxon>Catenulisporaceae</taxon>
        <taxon>Catenulispora</taxon>
    </lineage>
</organism>
<comment type="catalytic activity">
    <reaction evidence="8">
        <text>L-seryl-[protein] + ATP = O-phospho-L-seryl-[protein] + ADP + H(+)</text>
        <dbReference type="Rhea" id="RHEA:17989"/>
        <dbReference type="Rhea" id="RHEA-COMP:9863"/>
        <dbReference type="Rhea" id="RHEA-COMP:11604"/>
        <dbReference type="ChEBI" id="CHEBI:15378"/>
        <dbReference type="ChEBI" id="CHEBI:29999"/>
        <dbReference type="ChEBI" id="CHEBI:30616"/>
        <dbReference type="ChEBI" id="CHEBI:83421"/>
        <dbReference type="ChEBI" id="CHEBI:456216"/>
        <dbReference type="EC" id="2.7.11.1"/>
    </reaction>
</comment>
<dbReference type="NCBIfam" id="NF033483">
    <property type="entry name" value="PknB_PASTA_kin"/>
    <property type="match status" value="1"/>
</dbReference>
<evidence type="ECO:0000256" key="3">
    <source>
        <dbReference type="ARBA" id="ARBA00022679"/>
    </source>
</evidence>
<dbReference type="Gene3D" id="1.10.510.10">
    <property type="entry name" value="Transferase(Phosphotransferase) domain 1"/>
    <property type="match status" value="1"/>
</dbReference>
<keyword evidence="4" id="KW-0547">Nucleotide-binding</keyword>